<dbReference type="RefSeq" id="WP_173417282.1">
    <property type="nucleotide sequence ID" value="NZ_CP054139.1"/>
</dbReference>
<dbReference type="SUPFAM" id="SSF51735">
    <property type="entry name" value="NAD(P)-binding Rossmann-fold domains"/>
    <property type="match status" value="1"/>
</dbReference>
<dbReference type="Proteomes" id="UP000505355">
    <property type="component" value="Chromosome"/>
</dbReference>
<dbReference type="Pfam" id="PF01408">
    <property type="entry name" value="GFO_IDH_MocA"/>
    <property type="match status" value="1"/>
</dbReference>
<protein>
    <submittedName>
        <fullName evidence="2">Gfo/Idh/MocA family oxidoreductase</fullName>
    </submittedName>
</protein>
<evidence type="ECO:0000313" key="3">
    <source>
        <dbReference type="Proteomes" id="UP000505355"/>
    </source>
</evidence>
<sequence>MIKLGIIGMSPGNAHPSSWSAIINGTFNAQAITNLGYPAVAAYLQANRATLGLPNARVTHVLTQDKELSAQIALTGGIENIVENAEEMIAAVDAVLLCRDDPENHREMAKPFIDAGIPLFIDKPLCDTQEDLDYFKAEVAKGKFIMSCSSMRYAGECMAAKSDLVNMGKIELITAVGKKDWTKYGMHMLEAIFSIMDDPRPLSVINVGREDAAIVKIDFEGGLQATIHLMMDISGTFQLSIFGQQNWKLVDIKNSYAMFRDNIIEFIRSAEEGKPRLEFAKTEQIIKTLIAGNDSLKQGGKKIIIN</sequence>
<feature type="domain" description="Gfo/Idh/MocA-like oxidoreductase N-terminal" evidence="1">
    <location>
        <begin position="49"/>
        <end position="141"/>
    </location>
</feature>
<dbReference type="AlphaFoldDB" id="A0A7D4TQF8"/>
<organism evidence="2 3">
    <name type="scientific">Mucilaginibacter mali</name>
    <dbReference type="NCBI Taxonomy" id="2740462"/>
    <lineage>
        <taxon>Bacteria</taxon>
        <taxon>Pseudomonadati</taxon>
        <taxon>Bacteroidota</taxon>
        <taxon>Sphingobacteriia</taxon>
        <taxon>Sphingobacteriales</taxon>
        <taxon>Sphingobacteriaceae</taxon>
        <taxon>Mucilaginibacter</taxon>
    </lineage>
</organism>
<dbReference type="KEGG" id="mmab:HQ865_23665"/>
<dbReference type="EMBL" id="CP054139">
    <property type="protein sequence ID" value="QKJ32633.1"/>
    <property type="molecule type" value="Genomic_DNA"/>
</dbReference>
<proteinExistence type="predicted"/>
<keyword evidence="3" id="KW-1185">Reference proteome</keyword>
<reference evidence="2 3" key="1">
    <citation type="submission" date="2020-05" db="EMBL/GenBank/DDBJ databases">
        <title>Mucilaginibacter mali sp. nov.</title>
        <authorList>
            <person name="Kim H.S."/>
            <person name="Lee K.C."/>
            <person name="Suh M.K."/>
            <person name="Kim J.-S."/>
            <person name="Han K.-I."/>
            <person name="Eom M.K."/>
            <person name="Shin Y.K."/>
            <person name="Lee J.-S."/>
        </authorList>
    </citation>
    <scope>NUCLEOTIDE SEQUENCE [LARGE SCALE GENOMIC DNA]</scope>
    <source>
        <strain evidence="2 3">G2-14</strain>
    </source>
</reference>
<dbReference type="InterPro" id="IPR000683">
    <property type="entry name" value="Gfo/Idh/MocA-like_OxRdtase_N"/>
</dbReference>
<accession>A0A7D4TQF8</accession>
<dbReference type="InterPro" id="IPR036291">
    <property type="entry name" value="NAD(P)-bd_dom_sf"/>
</dbReference>
<evidence type="ECO:0000259" key="1">
    <source>
        <dbReference type="Pfam" id="PF01408"/>
    </source>
</evidence>
<name>A0A7D4TQF8_9SPHI</name>
<gene>
    <name evidence="2" type="ORF">HQ865_23665</name>
</gene>
<dbReference type="GO" id="GO:0000166">
    <property type="term" value="F:nucleotide binding"/>
    <property type="evidence" value="ECO:0007669"/>
    <property type="project" value="InterPro"/>
</dbReference>
<evidence type="ECO:0000313" key="2">
    <source>
        <dbReference type="EMBL" id="QKJ32633.1"/>
    </source>
</evidence>
<dbReference type="Gene3D" id="3.40.50.720">
    <property type="entry name" value="NAD(P)-binding Rossmann-like Domain"/>
    <property type="match status" value="1"/>
</dbReference>